<dbReference type="EMBL" id="BLXT01007807">
    <property type="protein sequence ID" value="GFO42570.1"/>
    <property type="molecule type" value="Genomic_DNA"/>
</dbReference>
<organism evidence="1 2">
    <name type="scientific">Plakobranchus ocellatus</name>
    <dbReference type="NCBI Taxonomy" id="259542"/>
    <lineage>
        <taxon>Eukaryota</taxon>
        <taxon>Metazoa</taxon>
        <taxon>Spiralia</taxon>
        <taxon>Lophotrochozoa</taxon>
        <taxon>Mollusca</taxon>
        <taxon>Gastropoda</taxon>
        <taxon>Heterobranchia</taxon>
        <taxon>Euthyneura</taxon>
        <taxon>Panpulmonata</taxon>
        <taxon>Sacoglossa</taxon>
        <taxon>Placobranchoidea</taxon>
        <taxon>Plakobranchidae</taxon>
        <taxon>Plakobranchus</taxon>
    </lineage>
</organism>
<comment type="caution">
    <text evidence="1">The sequence shown here is derived from an EMBL/GenBank/DDBJ whole genome shotgun (WGS) entry which is preliminary data.</text>
</comment>
<evidence type="ECO:0000313" key="1">
    <source>
        <dbReference type="EMBL" id="GFO42570.1"/>
    </source>
</evidence>
<reference evidence="1 2" key="1">
    <citation type="journal article" date="2021" name="Elife">
        <title>Chloroplast acquisition without the gene transfer in kleptoplastic sea slugs, Plakobranchus ocellatus.</title>
        <authorList>
            <person name="Maeda T."/>
            <person name="Takahashi S."/>
            <person name="Yoshida T."/>
            <person name="Shimamura S."/>
            <person name="Takaki Y."/>
            <person name="Nagai Y."/>
            <person name="Toyoda A."/>
            <person name="Suzuki Y."/>
            <person name="Arimoto A."/>
            <person name="Ishii H."/>
            <person name="Satoh N."/>
            <person name="Nishiyama T."/>
            <person name="Hasebe M."/>
            <person name="Maruyama T."/>
            <person name="Minagawa J."/>
            <person name="Obokata J."/>
            <person name="Shigenobu S."/>
        </authorList>
    </citation>
    <scope>NUCLEOTIDE SEQUENCE [LARGE SCALE GENOMIC DNA]</scope>
</reference>
<proteinExistence type="predicted"/>
<gene>
    <name evidence="1" type="ORF">PoB_006907500</name>
</gene>
<name>A0AAV4DEZ9_9GAST</name>
<evidence type="ECO:0000313" key="2">
    <source>
        <dbReference type="Proteomes" id="UP000735302"/>
    </source>
</evidence>
<sequence>MEVRYKKGSLVEKYNGRTSPDFCHRLRLVVAKMGKMWKFVLATYLTMVTVFTEANSANKIVTCKASARGNAICGRTMRLISDLEKNIDKMGRQIMLQQLFVEERIRTEGDSGIKAVRQSNGGTRPLYGDTHVGYSALNIFNRSDTERMLGIDDFVAVMNGVDFQSVSNGGYGLKKPTSNRDKLDEVEDIDLPEVPLEVSSKPTVQEQIDEMRLWFKAFKEQDYSVRDYRKYFKPNICYLEGAWHLNPKTVDEPETSKKHFDDAKEWFEEMDLKRFQSYGGLRSEKENFDYKPTVLYKMSKNKIPHFARWKSRLLCQPASHQVPTTFFQPQHDLATRIRNNNTWEELPDTLQARFKLNEFGTERRTTWTLLDDLMAGAPGKENAGNFIREEVFGNVVVHVKGTDNPPLNTGNYHRWYKLLKKSAMGVMVNHRGFRDENLWLALNNQKEIMPLHINMVRPGGVKYQEIRRISFAMPLEIVYTTPLAKWNPYDIEHHGENNENVERDDRTGELNMDHAYNGSSAYIFHRTPKEFYSQDSVPESDIKGVLDSTGNLRTVVGSGTRVFTWPIDNVGEVRLRYPIFPVHSEGTTPGMELEALKDGVMRMPKYTYLYQTKPMVYDKTTKPTDLEVEFLLRETHADPPGLHSHSFALALEDYEALLKGAEIRVFTSLNLAHNHELVIAYDGQNYRILSCDGQPRCWDDHSDLLDKVTR</sequence>
<keyword evidence="2" id="KW-1185">Reference proteome</keyword>
<accession>A0AAV4DEZ9</accession>
<dbReference type="Proteomes" id="UP000735302">
    <property type="component" value="Unassembled WGS sequence"/>
</dbReference>
<protein>
    <submittedName>
        <fullName evidence="1">Uncharacterized protein</fullName>
    </submittedName>
</protein>
<dbReference type="AlphaFoldDB" id="A0AAV4DEZ9"/>